<reference evidence="5" key="1">
    <citation type="submission" date="2022-03" db="EMBL/GenBank/DDBJ databases">
        <title>De novo assembled genomes of Belliella spp. (Cyclobacteriaceae) strains.</title>
        <authorList>
            <person name="Szabo A."/>
            <person name="Korponai K."/>
            <person name="Felfoldi T."/>
        </authorList>
    </citation>
    <scope>NUCLEOTIDE SEQUENCE</scope>
    <source>
        <strain evidence="5">DSM 111904</strain>
    </source>
</reference>
<dbReference type="RefSeq" id="WP_241346893.1">
    <property type="nucleotide sequence ID" value="NZ_JAKZGP010000006.1"/>
</dbReference>
<protein>
    <submittedName>
        <fullName evidence="5">Sugar kinase</fullName>
    </submittedName>
</protein>
<accession>A0ABS9UWX1</accession>
<organism evidence="5 6">
    <name type="scientific">Belliella filtrata</name>
    <dbReference type="NCBI Taxonomy" id="2923435"/>
    <lineage>
        <taxon>Bacteria</taxon>
        <taxon>Pseudomonadati</taxon>
        <taxon>Bacteroidota</taxon>
        <taxon>Cytophagia</taxon>
        <taxon>Cytophagales</taxon>
        <taxon>Cyclobacteriaceae</taxon>
        <taxon>Belliella</taxon>
    </lineage>
</organism>
<dbReference type="Gene3D" id="3.40.1190.20">
    <property type="match status" value="1"/>
</dbReference>
<evidence type="ECO:0000259" key="4">
    <source>
        <dbReference type="Pfam" id="PF00294"/>
    </source>
</evidence>
<evidence type="ECO:0000256" key="1">
    <source>
        <dbReference type="ARBA" id="ARBA00010688"/>
    </source>
</evidence>
<evidence type="ECO:0000313" key="5">
    <source>
        <dbReference type="EMBL" id="MCH7408604.1"/>
    </source>
</evidence>
<dbReference type="SUPFAM" id="SSF53613">
    <property type="entry name" value="Ribokinase-like"/>
    <property type="match status" value="1"/>
</dbReference>
<keyword evidence="3 5" id="KW-0418">Kinase</keyword>
<dbReference type="EMBL" id="JAKZGP010000006">
    <property type="protein sequence ID" value="MCH7408604.1"/>
    <property type="molecule type" value="Genomic_DNA"/>
</dbReference>
<evidence type="ECO:0000256" key="2">
    <source>
        <dbReference type="ARBA" id="ARBA00022679"/>
    </source>
</evidence>
<dbReference type="PANTHER" id="PTHR43320:SF2">
    <property type="entry name" value="2-DEHYDRO-3-DEOXYGLUCONOKINASE_2-DEHYDRO-3-DEOXYGALACTONOKINASE"/>
    <property type="match status" value="1"/>
</dbReference>
<name>A0ABS9UWX1_9BACT</name>
<dbReference type="InterPro" id="IPR029056">
    <property type="entry name" value="Ribokinase-like"/>
</dbReference>
<gene>
    <name evidence="5" type="ORF">MM239_04300</name>
</gene>
<evidence type="ECO:0000256" key="3">
    <source>
        <dbReference type="ARBA" id="ARBA00022777"/>
    </source>
</evidence>
<dbReference type="GO" id="GO:0016301">
    <property type="term" value="F:kinase activity"/>
    <property type="evidence" value="ECO:0007669"/>
    <property type="project" value="UniProtKB-KW"/>
</dbReference>
<proteinExistence type="inferred from homology"/>
<comment type="similarity">
    <text evidence="1">Belongs to the carbohydrate kinase PfkB family.</text>
</comment>
<feature type="domain" description="Carbohydrate kinase PfkB" evidence="4">
    <location>
        <begin position="4"/>
        <end position="303"/>
    </location>
</feature>
<dbReference type="InterPro" id="IPR052700">
    <property type="entry name" value="Carb_kinase_PfkB-like"/>
</dbReference>
<comment type="caution">
    <text evidence="5">The sequence shown here is derived from an EMBL/GenBank/DDBJ whole genome shotgun (WGS) entry which is preliminary data.</text>
</comment>
<dbReference type="CDD" id="cd01166">
    <property type="entry name" value="KdgK"/>
    <property type="match status" value="1"/>
</dbReference>
<keyword evidence="2" id="KW-0808">Transferase</keyword>
<dbReference type="Proteomes" id="UP001165489">
    <property type="component" value="Unassembled WGS sequence"/>
</dbReference>
<evidence type="ECO:0000313" key="6">
    <source>
        <dbReference type="Proteomes" id="UP001165489"/>
    </source>
</evidence>
<dbReference type="Pfam" id="PF00294">
    <property type="entry name" value="PfkB"/>
    <property type="match status" value="1"/>
</dbReference>
<dbReference type="PANTHER" id="PTHR43320">
    <property type="entry name" value="SUGAR KINASE"/>
    <property type="match status" value="1"/>
</dbReference>
<keyword evidence="6" id="KW-1185">Reference proteome</keyword>
<sequence length="331" mass="36419">MEMKVITLGEVMMRLSTPGHERFLQSDQFNIVYGGAEANVSVSLAQWGLEAQHVTVFPPHDLGKAATQYLRQMGVGIDHVFSAPGRLGLYFLENGAMQRSSKIIYDRFDSAFANFDASHVDWDQVFDGAAWFHWTGITPALSQNAADMTLAALKAAHARGVKISGDINYRRNLWQYGKGPLDVMPELIQYTHVVVAGLADFENCMDIKASSYEDACDAAKKAFPQIKYITTTERDSISASENGLHAVLWNGKELLKSKAYQMTHIVDRVGGGDAYMAGLIYGLLQHEDQEALEFAVAASVLKHSIPGDANLVSLDEVQALVRGEHVGKLLR</sequence>
<dbReference type="InterPro" id="IPR011611">
    <property type="entry name" value="PfkB_dom"/>
</dbReference>